<dbReference type="PANTHER" id="PTHR43400">
    <property type="entry name" value="FUMARATE REDUCTASE"/>
    <property type="match status" value="1"/>
</dbReference>
<organism evidence="8 9">
    <name type="scientific">Rubneribacter badeniensis</name>
    <dbReference type="NCBI Taxonomy" id="2070688"/>
    <lineage>
        <taxon>Bacteria</taxon>
        <taxon>Bacillati</taxon>
        <taxon>Actinomycetota</taxon>
        <taxon>Coriobacteriia</taxon>
        <taxon>Eggerthellales</taxon>
        <taxon>Eggerthellaceae</taxon>
        <taxon>Rubneribacter</taxon>
    </lineage>
</organism>
<dbReference type="GO" id="GO:0008202">
    <property type="term" value="P:steroid metabolic process"/>
    <property type="evidence" value="ECO:0007669"/>
    <property type="project" value="UniProtKB-ARBA"/>
</dbReference>
<feature type="chain" id="PRO_5014411071" evidence="6">
    <location>
        <begin position="23"/>
        <end position="581"/>
    </location>
</feature>
<evidence type="ECO:0000256" key="5">
    <source>
        <dbReference type="SAM" id="MobiDB-lite"/>
    </source>
</evidence>
<evidence type="ECO:0000256" key="1">
    <source>
        <dbReference type="ARBA" id="ARBA00001974"/>
    </source>
</evidence>
<feature type="signal peptide" evidence="6">
    <location>
        <begin position="1"/>
        <end position="22"/>
    </location>
</feature>
<gene>
    <name evidence="8" type="ORF">C2L80_13320</name>
</gene>
<protein>
    <submittedName>
        <fullName evidence="8">FAD-binding protein</fullName>
    </submittedName>
</protein>
<dbReference type="PANTHER" id="PTHR43400:SF10">
    <property type="entry name" value="3-OXOSTEROID 1-DEHYDROGENASE"/>
    <property type="match status" value="1"/>
</dbReference>
<dbReference type="RefSeq" id="WP_087196940.1">
    <property type="nucleotide sequence ID" value="NZ_PPEL01000150.1"/>
</dbReference>
<dbReference type="InterPro" id="IPR006311">
    <property type="entry name" value="TAT_signal"/>
</dbReference>
<dbReference type="EMBL" id="PPEL01000150">
    <property type="protein sequence ID" value="PNV64185.1"/>
    <property type="molecule type" value="Genomic_DNA"/>
</dbReference>
<comment type="cofactor">
    <cofactor evidence="1">
        <name>FAD</name>
        <dbReference type="ChEBI" id="CHEBI:57692"/>
    </cofactor>
</comment>
<dbReference type="GO" id="GO:0033765">
    <property type="term" value="F:steroid dehydrogenase activity, acting on the CH-CH group of donors"/>
    <property type="evidence" value="ECO:0007669"/>
    <property type="project" value="UniProtKB-ARBA"/>
</dbReference>
<dbReference type="PROSITE" id="PS51257">
    <property type="entry name" value="PROKAR_LIPOPROTEIN"/>
    <property type="match status" value="1"/>
</dbReference>
<dbReference type="Gene3D" id="3.50.50.60">
    <property type="entry name" value="FAD/NAD(P)-binding domain"/>
    <property type="match status" value="2"/>
</dbReference>
<name>A0A2K2U1J9_9ACTN</name>
<evidence type="ECO:0000256" key="3">
    <source>
        <dbReference type="ARBA" id="ARBA00022827"/>
    </source>
</evidence>
<sequence length="581" mass="62197">MSTRAGLSRRAFLGLGATAAVAAGAGLAGCAPQSSTSTDASGENASGGASESSWKTPPEEITEFAQEIDCDVVVCGHGFAGITACRELAEEGYRVVLVEKQPEETYAAVGNEAGTLNASILKERGVPEIDPVEFYQNWMLITGNYPNQELVMKYAQNSGANMDWYLSELTEEDFATMTTAFFPKTEHQLDELGGVKFWPSVCSFYGECNQTKIHGYNREVAKANGAEFLFGTEALYVVMDDGQVAGLVAANADGNIKFTCRAVVIACGGFGGNPEMLADLIPDMAGALVGEEQLTSMSANDGRGIQMAYWAGAHLETCPIPGMNMKGLSVPGKMNCLPQAVWIDEHGKRFCNEFYPTSEQRGLATVYKTRKTKFAVCDANFPEYRQYTIPQHAGFSATEENIAALQESLDTAYAKYQGTYEEPEQAEGEGGPGGGGPQTTVEFIADDTLEGLAAQMGLEGEAVTNFVKTIEDYNAYCEAGADQQFGRDARVLFPVKEPPFFACTFDPVLGETMVTCGGIITDGEQNALDENFEPIPGLYVSGNDCGRRFGYDYITPIPGVSLGMAITLGRECGKSVGAFLG</sequence>
<evidence type="ECO:0000313" key="8">
    <source>
        <dbReference type="EMBL" id="PNV64185.1"/>
    </source>
</evidence>
<keyword evidence="6" id="KW-0732">Signal</keyword>
<dbReference type="Gene3D" id="3.90.700.10">
    <property type="entry name" value="Succinate dehydrogenase/fumarate reductase flavoprotein, catalytic domain"/>
    <property type="match status" value="1"/>
</dbReference>
<dbReference type="AlphaFoldDB" id="A0A2K2U1J9"/>
<dbReference type="InterPro" id="IPR003953">
    <property type="entry name" value="FAD-dep_OxRdtase_2_FAD-bd"/>
</dbReference>
<feature type="region of interest" description="Disordered" evidence="5">
    <location>
        <begin position="32"/>
        <end position="58"/>
    </location>
</feature>
<evidence type="ECO:0000256" key="4">
    <source>
        <dbReference type="ARBA" id="ARBA00023002"/>
    </source>
</evidence>
<accession>A0A2K2U1J9</accession>
<dbReference type="PROSITE" id="PS51318">
    <property type="entry name" value="TAT"/>
    <property type="match status" value="1"/>
</dbReference>
<keyword evidence="2" id="KW-0285">Flavoprotein</keyword>
<feature type="compositionally biased region" description="Low complexity" evidence="5">
    <location>
        <begin position="40"/>
        <end position="53"/>
    </location>
</feature>
<dbReference type="InterPro" id="IPR027477">
    <property type="entry name" value="Succ_DH/fumarate_Rdtase_cat_sf"/>
</dbReference>
<comment type="caution">
    <text evidence="8">The sequence shown here is derived from an EMBL/GenBank/DDBJ whole genome shotgun (WGS) entry which is preliminary data.</text>
</comment>
<keyword evidence="9" id="KW-1185">Reference proteome</keyword>
<dbReference type="SUPFAM" id="SSF56425">
    <property type="entry name" value="Succinate dehydrogenase/fumarate reductase flavoprotein, catalytic domain"/>
    <property type="match status" value="1"/>
</dbReference>
<evidence type="ECO:0000256" key="6">
    <source>
        <dbReference type="SAM" id="SignalP"/>
    </source>
</evidence>
<keyword evidence="4" id="KW-0560">Oxidoreductase</keyword>
<evidence type="ECO:0000259" key="7">
    <source>
        <dbReference type="Pfam" id="PF00890"/>
    </source>
</evidence>
<dbReference type="InterPro" id="IPR036188">
    <property type="entry name" value="FAD/NAD-bd_sf"/>
</dbReference>
<reference evidence="8 9" key="1">
    <citation type="journal article" date="2018" name="Int. J. Syst. Evol. Microbiol.">
        <title>Rubneribacter badeniensis gen. nov., sp. nov. and Enteroscipio rubneri gen. nov., sp. nov., new members of the Eggerthellaceae isolated from human faeces.</title>
        <authorList>
            <person name="Danylec N."/>
            <person name="Gobl A."/>
            <person name="Stoll D.A."/>
            <person name="Hetzer B."/>
            <person name="Kulling S.E."/>
            <person name="Huch M."/>
        </authorList>
    </citation>
    <scope>NUCLEOTIDE SEQUENCE [LARGE SCALE GENOMIC DNA]</scope>
    <source>
        <strain evidence="8 9">ResAG-85</strain>
    </source>
</reference>
<proteinExistence type="predicted"/>
<evidence type="ECO:0000313" key="9">
    <source>
        <dbReference type="Proteomes" id="UP000236488"/>
    </source>
</evidence>
<dbReference type="Proteomes" id="UP000236488">
    <property type="component" value="Unassembled WGS sequence"/>
</dbReference>
<dbReference type="Pfam" id="PF00890">
    <property type="entry name" value="FAD_binding_2"/>
    <property type="match status" value="1"/>
</dbReference>
<feature type="domain" description="FAD-dependent oxidoreductase 2 FAD-binding" evidence="7">
    <location>
        <begin position="71"/>
        <end position="561"/>
    </location>
</feature>
<keyword evidence="3" id="KW-0274">FAD</keyword>
<dbReference type="SUPFAM" id="SSF51905">
    <property type="entry name" value="FAD/NAD(P)-binding domain"/>
    <property type="match status" value="1"/>
</dbReference>
<evidence type="ECO:0000256" key="2">
    <source>
        <dbReference type="ARBA" id="ARBA00022630"/>
    </source>
</evidence>
<dbReference type="InterPro" id="IPR050315">
    <property type="entry name" value="FAD-oxidoreductase_2"/>
</dbReference>